<proteinExistence type="predicted"/>
<dbReference type="Proteomes" id="UP000182715">
    <property type="component" value="Unassembled WGS sequence"/>
</dbReference>
<evidence type="ECO:0000313" key="3">
    <source>
        <dbReference type="Proteomes" id="UP000182715"/>
    </source>
</evidence>
<reference evidence="2 3" key="1">
    <citation type="submission" date="2014-11" db="EMBL/GenBank/DDBJ databases">
        <authorList>
            <person name="Diene M.Seydina."/>
        </authorList>
    </citation>
    <scope>NUCLEOTIDE SEQUENCE [LARGE SCALE GENOMIC DNA]</scope>
    <source>
        <strain evidence="2 3">Neisseria meningitidis CHUV</strain>
    </source>
</reference>
<name>A0A0H5QV48_NEIMI</name>
<evidence type="ECO:0000313" key="2">
    <source>
        <dbReference type="EMBL" id="CRY99513.1"/>
    </source>
</evidence>
<sequence>MNQVPASVFIAGTDAFKPALQRPRFRQADTDTADGCAVNGGREELRRPCE</sequence>
<accession>A0A0H5QV48</accession>
<dbReference type="EMBL" id="CVTF01000072">
    <property type="protein sequence ID" value="CRY99513.1"/>
    <property type="molecule type" value="Genomic_DNA"/>
</dbReference>
<protein>
    <submittedName>
        <fullName evidence="2">Uncharacterized protein</fullName>
    </submittedName>
</protein>
<organism evidence="2 3">
    <name type="scientific">Neisseria meningitidis serogroup B</name>
    <dbReference type="NCBI Taxonomy" id="491"/>
    <lineage>
        <taxon>Bacteria</taxon>
        <taxon>Pseudomonadati</taxon>
        <taxon>Pseudomonadota</taxon>
        <taxon>Betaproteobacteria</taxon>
        <taxon>Neisseriales</taxon>
        <taxon>Neisseriaceae</taxon>
        <taxon>Neisseria</taxon>
    </lineage>
</organism>
<evidence type="ECO:0000256" key="1">
    <source>
        <dbReference type="SAM" id="MobiDB-lite"/>
    </source>
</evidence>
<dbReference type="AlphaFoldDB" id="A0A0H5QV48"/>
<feature type="region of interest" description="Disordered" evidence="1">
    <location>
        <begin position="26"/>
        <end position="50"/>
    </location>
</feature>
<feature type="compositionally biased region" description="Basic and acidic residues" evidence="1">
    <location>
        <begin position="41"/>
        <end position="50"/>
    </location>
</feature>